<dbReference type="EMBL" id="SNRW01002471">
    <property type="protein sequence ID" value="KAA6392659.1"/>
    <property type="molecule type" value="Genomic_DNA"/>
</dbReference>
<gene>
    <name evidence="1" type="ORF">EZS28_011807</name>
</gene>
<name>A0A5J4WED2_9EUKA</name>
<feature type="non-terminal residue" evidence="1">
    <location>
        <position position="173"/>
    </location>
</feature>
<comment type="caution">
    <text evidence="1">The sequence shown here is derived from an EMBL/GenBank/DDBJ whole genome shotgun (WGS) entry which is preliminary data.</text>
</comment>
<organism evidence="1 2">
    <name type="scientific">Streblomastix strix</name>
    <dbReference type="NCBI Taxonomy" id="222440"/>
    <lineage>
        <taxon>Eukaryota</taxon>
        <taxon>Metamonada</taxon>
        <taxon>Preaxostyla</taxon>
        <taxon>Oxymonadida</taxon>
        <taxon>Streblomastigidae</taxon>
        <taxon>Streblomastix</taxon>
    </lineage>
</organism>
<proteinExistence type="predicted"/>
<evidence type="ECO:0000313" key="2">
    <source>
        <dbReference type="Proteomes" id="UP000324800"/>
    </source>
</evidence>
<protein>
    <submittedName>
        <fullName evidence="1">Uncharacterized protein</fullName>
    </submittedName>
</protein>
<evidence type="ECO:0000313" key="1">
    <source>
        <dbReference type="EMBL" id="KAA6392659.1"/>
    </source>
</evidence>
<accession>A0A5J4WED2</accession>
<reference evidence="1 2" key="1">
    <citation type="submission" date="2019-03" db="EMBL/GenBank/DDBJ databases">
        <title>Single cell metagenomics reveals metabolic interactions within the superorganism composed of flagellate Streblomastix strix and complex community of Bacteroidetes bacteria on its surface.</title>
        <authorList>
            <person name="Treitli S.C."/>
            <person name="Kolisko M."/>
            <person name="Husnik F."/>
            <person name="Keeling P."/>
            <person name="Hampl V."/>
        </authorList>
    </citation>
    <scope>NUCLEOTIDE SEQUENCE [LARGE SCALE GENOMIC DNA]</scope>
    <source>
        <strain evidence="1">ST1C</strain>
    </source>
</reference>
<dbReference type="AlphaFoldDB" id="A0A5J4WED2"/>
<dbReference type="Proteomes" id="UP000324800">
    <property type="component" value="Unassembled WGS sequence"/>
</dbReference>
<sequence length="173" mass="19607">MNLGSRSPVITNEQKLNELMNERSPRQKQFLNRQLDSEFANQSQASDLGQSSVIDDVQPDYTLAQEKLSEAQQQQIETNIISSVNLNTVYEIGALVWGRPQINDVYGRKPFESYDAVYKYDQFGNPIAYVKKSTQLIVVKNQKKGITQSKQQVIEIEIRRMDPTISAVEAHGG</sequence>